<proteinExistence type="predicted"/>
<accession>A0A369BH80</accession>
<keyword evidence="2" id="KW-1185">Reference proteome</keyword>
<dbReference type="Proteomes" id="UP000253034">
    <property type="component" value="Unassembled WGS sequence"/>
</dbReference>
<dbReference type="AlphaFoldDB" id="A0A369BH80"/>
<organism evidence="1 2">
    <name type="scientific">Anaerobacterium chartisolvens</name>
    <dbReference type="NCBI Taxonomy" id="1297424"/>
    <lineage>
        <taxon>Bacteria</taxon>
        <taxon>Bacillati</taxon>
        <taxon>Bacillota</taxon>
        <taxon>Clostridia</taxon>
        <taxon>Eubacteriales</taxon>
        <taxon>Oscillospiraceae</taxon>
        <taxon>Anaerobacterium</taxon>
    </lineage>
</organism>
<name>A0A369BH80_9FIRM</name>
<gene>
    <name evidence="1" type="ORF">DFR58_101112</name>
</gene>
<dbReference type="EMBL" id="QPJT01000001">
    <property type="protein sequence ID" value="RCX20910.1"/>
    <property type="molecule type" value="Genomic_DNA"/>
</dbReference>
<evidence type="ECO:0000313" key="2">
    <source>
        <dbReference type="Proteomes" id="UP000253034"/>
    </source>
</evidence>
<evidence type="ECO:0000313" key="1">
    <source>
        <dbReference type="EMBL" id="RCX20910.1"/>
    </source>
</evidence>
<reference evidence="1 2" key="1">
    <citation type="submission" date="2018-07" db="EMBL/GenBank/DDBJ databases">
        <title>Genomic Encyclopedia of Type Strains, Phase IV (KMG-IV): sequencing the most valuable type-strain genomes for metagenomic binning, comparative biology and taxonomic classification.</title>
        <authorList>
            <person name="Goeker M."/>
        </authorList>
    </citation>
    <scope>NUCLEOTIDE SEQUENCE [LARGE SCALE GENOMIC DNA]</scope>
    <source>
        <strain evidence="1 2">DSM 27016</strain>
    </source>
</reference>
<sequence length="153" mass="17067">MERLATLEGTVILPLREYEALKQEAEKLEELRRDISKCSEVEVTGTEDSLEGTTTEITVDKAKILAIAADYSLWGHSDLDWLDTADAVVTLKEPEEPNRITELLKNIADLQEAGMLKTLEMLAVENPNLDSISELNEIIAEEMSYWDDEGGGL</sequence>
<comment type="caution">
    <text evidence="1">The sequence shown here is derived from an EMBL/GenBank/DDBJ whole genome shotgun (WGS) entry which is preliminary data.</text>
</comment>
<protein>
    <submittedName>
        <fullName evidence="1">Uncharacterized protein</fullName>
    </submittedName>
</protein>
<dbReference type="RefSeq" id="WP_114295861.1">
    <property type="nucleotide sequence ID" value="NZ_QPJT01000001.1"/>
</dbReference>